<keyword evidence="1" id="KW-0413">Isomerase</keyword>
<organism evidence="1 2">
    <name type="scientific">Leptonema illini</name>
    <dbReference type="NCBI Taxonomy" id="183"/>
    <lineage>
        <taxon>Bacteria</taxon>
        <taxon>Pseudomonadati</taxon>
        <taxon>Spirochaetota</taxon>
        <taxon>Spirochaetia</taxon>
        <taxon>Leptospirales</taxon>
        <taxon>Leptospiraceae</taxon>
        <taxon>Leptonema</taxon>
    </lineage>
</organism>
<dbReference type="AlphaFoldDB" id="A0A833LZT9"/>
<evidence type="ECO:0000313" key="2">
    <source>
        <dbReference type="Proteomes" id="UP000460298"/>
    </source>
</evidence>
<dbReference type="Pfam" id="PF00378">
    <property type="entry name" value="ECH_1"/>
    <property type="match status" value="1"/>
</dbReference>
<reference evidence="1 2" key="1">
    <citation type="submission" date="2019-10" db="EMBL/GenBank/DDBJ databases">
        <title>Extracellular Electron Transfer in a Candidatus Methanoperedens spp. Enrichment Culture.</title>
        <authorList>
            <person name="Berger S."/>
            <person name="Rangel Shaw D."/>
            <person name="Berben T."/>
            <person name="In 'T Zandt M."/>
            <person name="Frank J."/>
            <person name="Reimann J."/>
            <person name="Jetten M.S.M."/>
            <person name="Welte C.U."/>
        </authorList>
    </citation>
    <scope>NUCLEOTIDE SEQUENCE [LARGE SCALE GENOMIC DNA]</scope>
    <source>
        <strain evidence="1">SB12</strain>
    </source>
</reference>
<dbReference type="InterPro" id="IPR029045">
    <property type="entry name" value="ClpP/crotonase-like_dom_sf"/>
</dbReference>
<dbReference type="Gene3D" id="3.90.226.10">
    <property type="entry name" value="2-enoyl-CoA Hydratase, Chain A, domain 1"/>
    <property type="match status" value="1"/>
</dbReference>
<dbReference type="InterPro" id="IPR001753">
    <property type="entry name" value="Enoyl-CoA_hydra/iso"/>
</dbReference>
<name>A0A833LZT9_9LEPT</name>
<protein>
    <submittedName>
        <fullName evidence="1">Enoyl-CoA hydratase/isomerase family protein</fullName>
    </submittedName>
</protein>
<dbReference type="Proteomes" id="UP000460298">
    <property type="component" value="Unassembled WGS sequence"/>
</dbReference>
<dbReference type="PANTHER" id="PTHR11941">
    <property type="entry name" value="ENOYL-COA HYDRATASE-RELATED"/>
    <property type="match status" value="1"/>
</dbReference>
<gene>
    <name evidence="1" type="ORF">F9K24_02540</name>
</gene>
<sequence length="271" mass="30228">MTESRHTVSETVSENPKILRIRHADGVVELQFDLNEKNIFNEEAFLSFSKHLIEIGQDKEIRAVLLSSASEEYFSNGLDPNMFVDRDFQHIHRAVDIILQSTLELLRLPQPIVAAVGGHCMGAGAVFALFSEYRLMSAKKGRIGFPEIRIGLSFPAGAATLLAELVGPKAARDLLFDGTPLKAEQARTIGLVDEVCSSSELKPAALKLATSLAKKPPMALQAIKLALKQRARAYMEDRMHDDRDWLVRTIHSKHGQEGFRSILENRRPVFE</sequence>
<dbReference type="GO" id="GO:0016853">
    <property type="term" value="F:isomerase activity"/>
    <property type="evidence" value="ECO:0007669"/>
    <property type="project" value="UniProtKB-KW"/>
</dbReference>
<evidence type="ECO:0000313" key="1">
    <source>
        <dbReference type="EMBL" id="KAB2934676.1"/>
    </source>
</evidence>
<dbReference type="SUPFAM" id="SSF52096">
    <property type="entry name" value="ClpP/crotonase"/>
    <property type="match status" value="1"/>
</dbReference>
<dbReference type="CDD" id="cd06558">
    <property type="entry name" value="crotonase-like"/>
    <property type="match status" value="1"/>
</dbReference>
<comment type="caution">
    <text evidence="1">The sequence shown here is derived from an EMBL/GenBank/DDBJ whole genome shotgun (WGS) entry which is preliminary data.</text>
</comment>
<accession>A0A833LZT9</accession>
<dbReference type="PANTHER" id="PTHR11941:SF54">
    <property type="entry name" value="ENOYL-COA HYDRATASE, MITOCHONDRIAL"/>
    <property type="match status" value="1"/>
</dbReference>
<proteinExistence type="predicted"/>
<dbReference type="EMBL" id="WBUI01000002">
    <property type="protein sequence ID" value="KAB2934676.1"/>
    <property type="molecule type" value="Genomic_DNA"/>
</dbReference>
<dbReference type="GO" id="GO:0006635">
    <property type="term" value="P:fatty acid beta-oxidation"/>
    <property type="evidence" value="ECO:0007669"/>
    <property type="project" value="TreeGrafter"/>
</dbReference>